<evidence type="ECO:0000313" key="3">
    <source>
        <dbReference type="Proteomes" id="UP001501020"/>
    </source>
</evidence>
<dbReference type="InterPro" id="IPR036661">
    <property type="entry name" value="Luciferase-like_sf"/>
</dbReference>
<dbReference type="NCBIfam" id="TIGR03617">
    <property type="entry name" value="F420_MSMEG_2256"/>
    <property type="match status" value="1"/>
</dbReference>
<reference evidence="3" key="1">
    <citation type="journal article" date="2019" name="Int. J. Syst. Evol. Microbiol.">
        <title>The Global Catalogue of Microorganisms (GCM) 10K type strain sequencing project: providing services to taxonomists for standard genome sequencing and annotation.</title>
        <authorList>
            <consortium name="The Broad Institute Genomics Platform"/>
            <consortium name="The Broad Institute Genome Sequencing Center for Infectious Disease"/>
            <person name="Wu L."/>
            <person name="Ma J."/>
        </authorList>
    </citation>
    <scope>NUCLEOTIDE SEQUENCE [LARGE SCALE GENOMIC DNA]</scope>
    <source>
        <strain evidence="3">JCM 13850</strain>
    </source>
</reference>
<dbReference type="SUPFAM" id="SSF51679">
    <property type="entry name" value="Bacterial luciferase-like"/>
    <property type="match status" value="1"/>
</dbReference>
<evidence type="ECO:0000313" key="2">
    <source>
        <dbReference type="EMBL" id="GAA2130882.1"/>
    </source>
</evidence>
<dbReference type="PANTHER" id="PTHR43244:SF2">
    <property type="entry name" value="CONSERVED HYPOTHETICAL ALANINE AND PROLINE-RICH PROTEIN"/>
    <property type="match status" value="1"/>
</dbReference>
<gene>
    <name evidence="2" type="ORF">GCM10009727_23050</name>
</gene>
<dbReference type="RefSeq" id="WP_344264713.1">
    <property type="nucleotide sequence ID" value="NZ_BAAAMR010000015.1"/>
</dbReference>
<evidence type="ECO:0000259" key="1">
    <source>
        <dbReference type="Pfam" id="PF00296"/>
    </source>
</evidence>
<dbReference type="InterPro" id="IPR050564">
    <property type="entry name" value="F420-G6PD/mer"/>
</dbReference>
<dbReference type="Gene3D" id="3.20.20.30">
    <property type="entry name" value="Luciferase-like domain"/>
    <property type="match status" value="1"/>
</dbReference>
<proteinExistence type="predicted"/>
<feature type="domain" description="Luciferase-like" evidence="1">
    <location>
        <begin position="16"/>
        <end position="306"/>
    </location>
</feature>
<protein>
    <submittedName>
        <fullName evidence="2">LLM class F420-dependent oxidoreductase</fullName>
    </submittedName>
</protein>
<keyword evidence="3" id="KW-1185">Reference proteome</keyword>
<organism evidence="2 3">
    <name type="scientific">Actinomadura napierensis</name>
    <dbReference type="NCBI Taxonomy" id="267854"/>
    <lineage>
        <taxon>Bacteria</taxon>
        <taxon>Bacillati</taxon>
        <taxon>Actinomycetota</taxon>
        <taxon>Actinomycetes</taxon>
        <taxon>Streptosporangiales</taxon>
        <taxon>Thermomonosporaceae</taxon>
        <taxon>Actinomadura</taxon>
    </lineage>
</organism>
<dbReference type="CDD" id="cd01097">
    <property type="entry name" value="Tetrahydromethanopterin_reductase"/>
    <property type="match status" value="1"/>
</dbReference>
<dbReference type="Proteomes" id="UP001501020">
    <property type="component" value="Unassembled WGS sequence"/>
</dbReference>
<dbReference type="InterPro" id="IPR011251">
    <property type="entry name" value="Luciferase-like_dom"/>
</dbReference>
<dbReference type="EMBL" id="BAAAMR010000015">
    <property type="protein sequence ID" value="GAA2130882.1"/>
    <property type="molecule type" value="Genomic_DNA"/>
</dbReference>
<sequence length="339" mass="36954">MTLKVDVLLADSVVGAADRARALERTGVTGVFSFENAHDLFFPLVAAAPVCSLDLLTNVAIAFPRSPMHLAHAAYDLQLLSQGRFRLGLGTQVRAHVESRFGALWDKPVAQMREWVLAVKAILHSWQDGTRLDFQGDYTAHTLMTPAFNPGPNPFGVPKILVGALGPRMNRMAAEVADGILVMPFNTARHMRERTMPAIRAGLGAAGRSRSDLELTAEVIVAMGRNEEEIQAAAAGCRYTLAFYASTPAYRAVLDLEDLGELQPELNSLSKHGEWAKMAELVSDDMLRTFAAVGTPDQVAKEIVARYGDCDRVCLYFPGYQVSDDLIADCVTALRHASR</sequence>
<dbReference type="Pfam" id="PF00296">
    <property type="entry name" value="Bac_luciferase"/>
    <property type="match status" value="1"/>
</dbReference>
<dbReference type="InterPro" id="IPR019919">
    <property type="entry name" value="Lucif-like_OxRdtase_MSMEG_2256"/>
</dbReference>
<name>A0ABP5KH96_9ACTN</name>
<dbReference type="PANTHER" id="PTHR43244">
    <property type="match status" value="1"/>
</dbReference>
<accession>A0ABP5KH96</accession>
<comment type="caution">
    <text evidence="2">The sequence shown here is derived from an EMBL/GenBank/DDBJ whole genome shotgun (WGS) entry which is preliminary data.</text>
</comment>